<gene>
    <name evidence="1" type="ORF">B0H17DRAFT_1214510</name>
</gene>
<comment type="caution">
    <text evidence="1">The sequence shown here is derived from an EMBL/GenBank/DDBJ whole genome shotgun (WGS) entry which is preliminary data.</text>
</comment>
<dbReference type="AlphaFoldDB" id="A0AAD7G328"/>
<accession>A0AAD7G328</accession>
<proteinExistence type="predicted"/>
<evidence type="ECO:0008006" key="3">
    <source>
        <dbReference type="Google" id="ProtNLM"/>
    </source>
</evidence>
<reference evidence="1" key="1">
    <citation type="submission" date="2023-03" db="EMBL/GenBank/DDBJ databases">
        <title>Massive genome expansion in bonnet fungi (Mycena s.s.) driven by repeated elements and novel gene families across ecological guilds.</title>
        <authorList>
            <consortium name="Lawrence Berkeley National Laboratory"/>
            <person name="Harder C.B."/>
            <person name="Miyauchi S."/>
            <person name="Viragh M."/>
            <person name="Kuo A."/>
            <person name="Thoen E."/>
            <person name="Andreopoulos B."/>
            <person name="Lu D."/>
            <person name="Skrede I."/>
            <person name="Drula E."/>
            <person name="Henrissat B."/>
            <person name="Morin E."/>
            <person name="Kohler A."/>
            <person name="Barry K."/>
            <person name="LaButti K."/>
            <person name="Morin E."/>
            <person name="Salamov A."/>
            <person name="Lipzen A."/>
            <person name="Mereny Z."/>
            <person name="Hegedus B."/>
            <person name="Baldrian P."/>
            <person name="Stursova M."/>
            <person name="Weitz H."/>
            <person name="Taylor A."/>
            <person name="Grigoriev I.V."/>
            <person name="Nagy L.G."/>
            <person name="Martin F."/>
            <person name="Kauserud H."/>
        </authorList>
    </citation>
    <scope>NUCLEOTIDE SEQUENCE</scope>
    <source>
        <strain evidence="1">CBHHK067</strain>
    </source>
</reference>
<organism evidence="1 2">
    <name type="scientific">Mycena rosella</name>
    <name type="common">Pink bonnet</name>
    <name type="synonym">Agaricus rosellus</name>
    <dbReference type="NCBI Taxonomy" id="1033263"/>
    <lineage>
        <taxon>Eukaryota</taxon>
        <taxon>Fungi</taxon>
        <taxon>Dikarya</taxon>
        <taxon>Basidiomycota</taxon>
        <taxon>Agaricomycotina</taxon>
        <taxon>Agaricomycetes</taxon>
        <taxon>Agaricomycetidae</taxon>
        <taxon>Agaricales</taxon>
        <taxon>Marasmiineae</taxon>
        <taxon>Mycenaceae</taxon>
        <taxon>Mycena</taxon>
    </lineage>
</organism>
<evidence type="ECO:0000313" key="1">
    <source>
        <dbReference type="EMBL" id="KAJ7654188.1"/>
    </source>
</evidence>
<sequence>MLHETSGEVIGIVDWEYHGCMPACMSSGYPSWIRPRIVESYRDPKSKIVSFFNEPRAERNRLSDLYEQTVKELDEEYYHCLVQGTRLRDALAWIEDSYSDLAGFAMERWTKDHLFQDVADTDHRCA</sequence>
<dbReference type="Proteomes" id="UP001221757">
    <property type="component" value="Unassembled WGS sequence"/>
</dbReference>
<keyword evidence="2" id="KW-1185">Reference proteome</keyword>
<protein>
    <recommendedName>
        <fullName evidence="3">Aminoglycoside phosphotransferase domain-containing protein</fullName>
    </recommendedName>
</protein>
<dbReference type="EMBL" id="JARKIE010000327">
    <property type="protein sequence ID" value="KAJ7654188.1"/>
    <property type="molecule type" value="Genomic_DNA"/>
</dbReference>
<evidence type="ECO:0000313" key="2">
    <source>
        <dbReference type="Proteomes" id="UP001221757"/>
    </source>
</evidence>
<name>A0AAD7G328_MYCRO</name>